<evidence type="ECO:0000256" key="2">
    <source>
        <dbReference type="ARBA" id="ARBA00022574"/>
    </source>
</evidence>
<evidence type="ECO:0000256" key="4">
    <source>
        <dbReference type="PROSITE-ProRule" id="PRU00221"/>
    </source>
</evidence>
<organism evidence="7 8">
    <name type="scientific">Triparma strigata</name>
    <dbReference type="NCBI Taxonomy" id="1606541"/>
    <lineage>
        <taxon>Eukaryota</taxon>
        <taxon>Sar</taxon>
        <taxon>Stramenopiles</taxon>
        <taxon>Ochrophyta</taxon>
        <taxon>Bolidophyceae</taxon>
        <taxon>Parmales</taxon>
        <taxon>Triparmaceae</taxon>
        <taxon>Triparma</taxon>
    </lineage>
</organism>
<dbReference type="Pfam" id="PF14538">
    <property type="entry name" value="Raptor_N"/>
    <property type="match status" value="1"/>
</dbReference>
<dbReference type="Gene3D" id="2.130.10.10">
    <property type="entry name" value="YVTN repeat-like/Quinoprotein amine dehydrogenase"/>
    <property type="match status" value="3"/>
</dbReference>
<accession>A0A9W7B1Q8</accession>
<name>A0A9W7B1Q8_9STRA</name>
<dbReference type="SUPFAM" id="SSF48371">
    <property type="entry name" value="ARM repeat"/>
    <property type="match status" value="1"/>
</dbReference>
<dbReference type="GO" id="GO:0031931">
    <property type="term" value="C:TORC1 complex"/>
    <property type="evidence" value="ECO:0007669"/>
    <property type="project" value="InterPro"/>
</dbReference>
<feature type="compositionally biased region" description="Low complexity" evidence="5">
    <location>
        <begin position="1"/>
        <end position="12"/>
    </location>
</feature>
<dbReference type="PROSITE" id="PS50082">
    <property type="entry name" value="WD_REPEATS_2"/>
    <property type="match status" value="1"/>
</dbReference>
<reference evidence="8" key="1">
    <citation type="journal article" date="2023" name="Commun. Biol.">
        <title>Genome analysis of Parmales, the sister group of diatoms, reveals the evolutionary specialization of diatoms from phago-mixotrophs to photoautotrophs.</title>
        <authorList>
            <person name="Ban H."/>
            <person name="Sato S."/>
            <person name="Yoshikawa S."/>
            <person name="Yamada K."/>
            <person name="Nakamura Y."/>
            <person name="Ichinomiya M."/>
            <person name="Sato N."/>
            <person name="Blanc-Mathieu R."/>
            <person name="Endo H."/>
            <person name="Kuwata A."/>
            <person name="Ogata H."/>
        </authorList>
    </citation>
    <scope>NUCLEOTIDE SEQUENCE [LARGE SCALE GENOMIC DNA]</scope>
    <source>
        <strain evidence="8">NIES 3701</strain>
    </source>
</reference>
<dbReference type="InterPro" id="IPR004083">
    <property type="entry name" value="Raptor"/>
</dbReference>
<dbReference type="InterPro" id="IPR029347">
    <property type="entry name" value="Raptor_N"/>
</dbReference>
<proteinExistence type="inferred from homology"/>
<feature type="compositionally biased region" description="Low complexity" evidence="5">
    <location>
        <begin position="977"/>
        <end position="990"/>
    </location>
</feature>
<evidence type="ECO:0000256" key="5">
    <source>
        <dbReference type="SAM" id="MobiDB-lite"/>
    </source>
</evidence>
<dbReference type="PRINTS" id="PR01547">
    <property type="entry name" value="YEAST176DUF"/>
</dbReference>
<dbReference type="Proteomes" id="UP001165085">
    <property type="component" value="Unassembled WGS sequence"/>
</dbReference>
<keyword evidence="8" id="KW-1185">Reference proteome</keyword>
<dbReference type="InterPro" id="IPR036322">
    <property type="entry name" value="WD40_repeat_dom_sf"/>
</dbReference>
<dbReference type="GO" id="GO:0031929">
    <property type="term" value="P:TOR signaling"/>
    <property type="evidence" value="ECO:0007669"/>
    <property type="project" value="InterPro"/>
</dbReference>
<evidence type="ECO:0000259" key="6">
    <source>
        <dbReference type="SMART" id="SM01302"/>
    </source>
</evidence>
<protein>
    <recommendedName>
        <fullName evidence="6">Raptor N-terminal CASPase-like domain-containing protein</fullName>
    </recommendedName>
</protein>
<evidence type="ECO:0000256" key="1">
    <source>
        <dbReference type="ARBA" id="ARBA00009257"/>
    </source>
</evidence>
<comment type="similarity">
    <text evidence="1">Belongs to the WD repeat RAPTOR family.</text>
</comment>
<feature type="region of interest" description="Disordered" evidence="5">
    <location>
        <begin position="1"/>
        <end position="31"/>
    </location>
</feature>
<feature type="repeat" description="WD" evidence="4">
    <location>
        <begin position="1045"/>
        <end position="1076"/>
    </location>
</feature>
<comment type="caution">
    <text evidence="7">The sequence shown here is derived from an EMBL/GenBank/DDBJ whole genome shotgun (WGS) entry which is preliminary data.</text>
</comment>
<evidence type="ECO:0000313" key="8">
    <source>
        <dbReference type="Proteomes" id="UP001165085"/>
    </source>
</evidence>
<dbReference type="GO" id="GO:0071230">
    <property type="term" value="P:cellular response to amino acid stimulus"/>
    <property type="evidence" value="ECO:0007669"/>
    <property type="project" value="TreeGrafter"/>
</dbReference>
<gene>
    <name evidence="7" type="ORF">TrST_g7828</name>
</gene>
<dbReference type="GO" id="GO:0005737">
    <property type="term" value="C:cytoplasm"/>
    <property type="evidence" value="ECO:0007669"/>
    <property type="project" value="TreeGrafter"/>
</dbReference>
<dbReference type="SMART" id="SM00320">
    <property type="entry name" value="WD40"/>
    <property type="match status" value="7"/>
</dbReference>
<dbReference type="GO" id="GO:0009267">
    <property type="term" value="P:cellular response to starvation"/>
    <property type="evidence" value="ECO:0007669"/>
    <property type="project" value="TreeGrafter"/>
</dbReference>
<dbReference type="InterPro" id="IPR001680">
    <property type="entry name" value="WD40_rpt"/>
</dbReference>
<dbReference type="GO" id="GO:0030307">
    <property type="term" value="P:positive regulation of cell growth"/>
    <property type="evidence" value="ECO:0007669"/>
    <property type="project" value="TreeGrafter"/>
</dbReference>
<dbReference type="PANTHER" id="PTHR12848">
    <property type="entry name" value="REGULATORY-ASSOCIATED PROTEIN OF MTOR"/>
    <property type="match status" value="1"/>
</dbReference>
<dbReference type="GO" id="GO:0010506">
    <property type="term" value="P:regulation of autophagy"/>
    <property type="evidence" value="ECO:0007669"/>
    <property type="project" value="TreeGrafter"/>
</dbReference>
<keyword evidence="2 4" id="KW-0853">WD repeat</keyword>
<dbReference type="Gene3D" id="1.25.10.10">
    <property type="entry name" value="Leucine-rich Repeat Variant"/>
    <property type="match status" value="2"/>
</dbReference>
<feature type="region of interest" description="Disordered" evidence="5">
    <location>
        <begin position="970"/>
        <end position="990"/>
    </location>
</feature>
<keyword evidence="3" id="KW-0677">Repeat</keyword>
<evidence type="ECO:0000313" key="7">
    <source>
        <dbReference type="EMBL" id="GMH77935.1"/>
    </source>
</evidence>
<dbReference type="PANTHER" id="PTHR12848:SF16">
    <property type="entry name" value="REGULATORY-ASSOCIATED PROTEIN OF MTOR"/>
    <property type="match status" value="1"/>
</dbReference>
<sequence>MTSRRPPNLLPTLLPPPPPLVSTPSTPSSPPITWRLKERMKTVSVVLVLCLNIGTSPPDVSKPPNSSYLECWFDPSSTSRSKAREAIGQVLELQYLKWQQRAKYKQSLDPTVEEVRSTCTTMRRYAKSDRLLFHYNGHGVPRPTSNGEVWVFNKNYTQYIPLSVYELRSWIQTPSIVVLDCSNAGVLVPFFKGGVNGEDEGEDVKKVIVLGATSEGEILPTNPAFPADLFTSCLTTPIPIALRWFISQNPLSMQNVHPTAVDRIPGKLTDRKTPLGELNWIFTAITDTIAWNTLPSLLFQRLFRQDLLVASLFRNFLLADRILRSQGCTPCSVPSLPSTWNHGLWRSWDLAVETCLNGLIRSGVLQDVSQPSPNPQASDMYSIPPSMPQVPVPQLLSPGVRGFITAPFFAEQLTAFEVWLEFGRGRREVKAPEQLPVVLQVLLSQAHRVRALVLLRKFLDLGPWSVNLALSVGIFPYVLKLLQSPAPELRQVLVAIWAKIVAFDGSVQADLVKDDAIKCFILHLNWGLNSSVSSDVASAASQRVMAAFVLAAIIRNYVPGQTATHKANAHLACVNLLSSAELDPGAPQEVREAIENRVPPRFRLWLLICLAEMVSNFEPTQRDMYKQDYHLRLYARLSDSCSAVRAAAAYAVGKLLGGKPMQQYDIISARALVGACDDASPIVRYEATVAIGVCVGKYLNTFAVISNQMNPPSNGAAMQGDDDVGADLIDELTPTPTNPAIENLSGINNMQIDPEVAEEFAFIFTTLRGIQELDPHPNVSSAANQIVTVVQKRLEYLQILEHKGQTPVPELTEFSTLPPQLHKMTSMQTLNSGGGPNALQPPTLSKTLSAGVIDGHDSQVGMMFDNSFPPTVHKLPVSGFYEWKKASYAYEEDPTDNDNCRAEWLGDGDDADDLDPLSREGALKTYRKRKNEQKNHLAKGLAAKYAHLAPKAGGGLNKNSDDERNYELHNVVDDGESNGNSNKDGSSSKSVIKMDQSAVLDNESDMTSNLLFHPYENVLIVADDFDGISVWNFEAGKKEKFFSNQNKDESRMTSIDWLNDHILVTGCDDGSVRLWDNLINFGGNGRPDGVKLASSFFAAPDMNAGQRGSGLVMEYQMNKSLICAGNSSSVRVWDVAAEQLSGQFSTGSDVCVTCLTTACDERLGEGGAFGQDVIVGGFGDGELKVWDLRERAGGGAGGVLGIGGGQWGGGSGTGVGRVGGGSGLERGRRQYDDVEQMSFTEHASWIVNTKFTSFGGRFELLSGSINGEAKFWDLRLPRSLRNLDIQRSPMTAFGVHNNIPLIASGAHAQFLKILDLDGDTKNVIRYHEGFLGQRIGAVSCLAWHPTRLLLAAGATDPFISLYSQ</sequence>
<dbReference type="OrthoDB" id="10262360at2759"/>
<dbReference type="SMART" id="SM01302">
    <property type="entry name" value="Raptor_N"/>
    <property type="match status" value="1"/>
</dbReference>
<feature type="domain" description="Raptor N-terminal CASPase-like" evidence="6">
    <location>
        <begin position="39"/>
        <end position="192"/>
    </location>
</feature>
<dbReference type="Pfam" id="PF00400">
    <property type="entry name" value="WD40"/>
    <property type="match status" value="1"/>
</dbReference>
<dbReference type="GO" id="GO:0030674">
    <property type="term" value="F:protein-macromolecule adaptor activity"/>
    <property type="evidence" value="ECO:0007669"/>
    <property type="project" value="TreeGrafter"/>
</dbReference>
<dbReference type="EMBL" id="BRXY01000215">
    <property type="protein sequence ID" value="GMH77935.1"/>
    <property type="molecule type" value="Genomic_DNA"/>
</dbReference>
<evidence type="ECO:0000256" key="3">
    <source>
        <dbReference type="ARBA" id="ARBA00022737"/>
    </source>
</evidence>
<dbReference type="SUPFAM" id="SSF50978">
    <property type="entry name" value="WD40 repeat-like"/>
    <property type="match status" value="1"/>
</dbReference>
<dbReference type="InterPro" id="IPR015943">
    <property type="entry name" value="WD40/YVTN_repeat-like_dom_sf"/>
</dbReference>
<dbReference type="InterPro" id="IPR016024">
    <property type="entry name" value="ARM-type_fold"/>
</dbReference>
<dbReference type="InterPro" id="IPR011989">
    <property type="entry name" value="ARM-like"/>
</dbReference>